<dbReference type="RefSeq" id="WP_110322116.1">
    <property type="nucleotide sequence ID" value="NZ_QJKD01000003.1"/>
</dbReference>
<evidence type="ECO:0000313" key="2">
    <source>
        <dbReference type="EMBL" id="PXX54990.1"/>
    </source>
</evidence>
<dbReference type="AlphaFoldDB" id="A0A2V3Y7T2"/>
<proteinExistence type="predicted"/>
<keyword evidence="3" id="KW-1185">Reference proteome</keyword>
<feature type="compositionally biased region" description="Basic and acidic residues" evidence="1">
    <location>
        <begin position="58"/>
        <end position="83"/>
    </location>
</feature>
<organism evidence="2 3">
    <name type="scientific">Hungatella effluvii</name>
    <dbReference type="NCBI Taxonomy" id="1096246"/>
    <lineage>
        <taxon>Bacteria</taxon>
        <taxon>Bacillati</taxon>
        <taxon>Bacillota</taxon>
        <taxon>Clostridia</taxon>
        <taxon>Lachnospirales</taxon>
        <taxon>Lachnospiraceae</taxon>
        <taxon>Hungatella</taxon>
    </lineage>
</organism>
<dbReference type="GeneID" id="86060555"/>
<accession>A0A2V3Y7T2</accession>
<comment type="caution">
    <text evidence="2">The sequence shown here is derived from an EMBL/GenBank/DDBJ whole genome shotgun (WGS) entry which is preliminary data.</text>
</comment>
<gene>
    <name evidence="2" type="ORF">DFR60_10340</name>
</gene>
<feature type="region of interest" description="Disordered" evidence="1">
    <location>
        <begin position="26"/>
        <end position="102"/>
    </location>
</feature>
<sequence>MAYFDSPKNRAIWEVELGKLRKEKADFAAGKQRDTREKARTSREAEASRRRPVTLQQLEKEEAMEAGRIRKENPDRRRERELSKSTQKAVSPLQKKSPVKER</sequence>
<protein>
    <submittedName>
        <fullName evidence="2">Uncharacterized protein</fullName>
    </submittedName>
</protein>
<feature type="compositionally biased region" description="Basic and acidic residues" evidence="1">
    <location>
        <begin position="26"/>
        <end position="49"/>
    </location>
</feature>
<reference evidence="2 3" key="1">
    <citation type="submission" date="2018-05" db="EMBL/GenBank/DDBJ databases">
        <title>Genomic Encyclopedia of Type Strains, Phase IV (KMG-IV): sequencing the most valuable type-strain genomes for metagenomic binning, comparative biology and taxonomic classification.</title>
        <authorList>
            <person name="Goeker M."/>
        </authorList>
    </citation>
    <scope>NUCLEOTIDE SEQUENCE [LARGE SCALE GENOMIC DNA]</scope>
    <source>
        <strain evidence="2 3">DSM 24995</strain>
    </source>
</reference>
<evidence type="ECO:0000256" key="1">
    <source>
        <dbReference type="SAM" id="MobiDB-lite"/>
    </source>
</evidence>
<dbReference type="EMBL" id="QJKD01000003">
    <property type="protein sequence ID" value="PXX54990.1"/>
    <property type="molecule type" value="Genomic_DNA"/>
</dbReference>
<name>A0A2V3Y7T2_9FIRM</name>
<dbReference type="Proteomes" id="UP000248057">
    <property type="component" value="Unassembled WGS sequence"/>
</dbReference>
<evidence type="ECO:0000313" key="3">
    <source>
        <dbReference type="Proteomes" id="UP000248057"/>
    </source>
</evidence>